<dbReference type="InterPro" id="IPR011738">
    <property type="entry name" value="Phage_CHP"/>
</dbReference>
<keyword evidence="2" id="KW-1185">Reference proteome</keyword>
<accession>A0A3A1WLE3</accession>
<dbReference type="OrthoDB" id="7597216at2"/>
<dbReference type="InterPro" id="IPR021146">
    <property type="entry name" value="Phage_gp6-like_head-tail"/>
</dbReference>
<evidence type="ECO:0000313" key="2">
    <source>
        <dbReference type="Proteomes" id="UP000265750"/>
    </source>
</evidence>
<dbReference type="Proteomes" id="UP000265750">
    <property type="component" value="Unassembled WGS sequence"/>
</dbReference>
<dbReference type="NCBIfam" id="TIGR02215">
    <property type="entry name" value="phage_chp_gp8"/>
    <property type="match status" value="1"/>
</dbReference>
<sequence length="189" mass="20180">MRIGTDMIWIDNGPPAAEPVTLAEAKAHLRIDRADEDGTIEGFLRAARETIEARTGLVLARCGFRLCLDSPAAADLALSRRPARAVLAARWFDGAGTPQHADPAAVRIVRDGGALRLPRDLTGRTGCDVELELDMGLDAGAVPDMLRLAILHLVSISFDMRGAASAAMQPALMPPLVRGLLAPYRRVGL</sequence>
<protein>
    <recommendedName>
        <fullName evidence="3">Phage gp6-like head-tail connector protein</fullName>
    </recommendedName>
</protein>
<dbReference type="InterPro" id="IPR006450">
    <property type="entry name" value="Phage_HK97_gp6-like"/>
</dbReference>
<proteinExistence type="predicted"/>
<dbReference type="Pfam" id="PF05135">
    <property type="entry name" value="Phage_connect_1"/>
    <property type="match status" value="1"/>
</dbReference>
<evidence type="ECO:0008006" key="3">
    <source>
        <dbReference type="Google" id="ProtNLM"/>
    </source>
</evidence>
<dbReference type="NCBIfam" id="TIGR01560">
    <property type="entry name" value="put_DNA_pack"/>
    <property type="match status" value="1"/>
</dbReference>
<comment type="caution">
    <text evidence="1">The sequence shown here is derived from an EMBL/GenBank/DDBJ whole genome shotgun (WGS) entry which is preliminary data.</text>
</comment>
<dbReference type="CDD" id="cd08054">
    <property type="entry name" value="gp6"/>
    <property type="match status" value="1"/>
</dbReference>
<gene>
    <name evidence="1" type="ORF">D3218_07920</name>
</gene>
<dbReference type="AlphaFoldDB" id="A0A3A1WLE3"/>
<organism evidence="1 2">
    <name type="scientific">Aureimonas flava</name>
    <dbReference type="NCBI Taxonomy" id="2320271"/>
    <lineage>
        <taxon>Bacteria</taxon>
        <taxon>Pseudomonadati</taxon>
        <taxon>Pseudomonadota</taxon>
        <taxon>Alphaproteobacteria</taxon>
        <taxon>Hyphomicrobiales</taxon>
        <taxon>Aurantimonadaceae</taxon>
        <taxon>Aureimonas</taxon>
    </lineage>
</organism>
<evidence type="ECO:0000313" key="1">
    <source>
        <dbReference type="EMBL" id="RIY01288.1"/>
    </source>
</evidence>
<dbReference type="EMBL" id="QYRN01000004">
    <property type="protein sequence ID" value="RIY01288.1"/>
    <property type="molecule type" value="Genomic_DNA"/>
</dbReference>
<name>A0A3A1WLE3_9HYPH</name>
<reference evidence="2" key="1">
    <citation type="submission" date="2018-09" db="EMBL/GenBank/DDBJ databases">
        <authorList>
            <person name="Tuo L."/>
        </authorList>
    </citation>
    <scope>NUCLEOTIDE SEQUENCE [LARGE SCALE GENOMIC DNA]</scope>
    <source>
        <strain evidence="2">M2BS4Y-1</strain>
    </source>
</reference>
<dbReference type="Gene3D" id="1.10.3230.30">
    <property type="entry name" value="Phage gp6-like head-tail connector protein"/>
    <property type="match status" value="1"/>
</dbReference>